<dbReference type="PANTHER" id="PTHR21377:SF0">
    <property type="entry name" value="PROTEIN FAM210B, MITOCHONDRIAL"/>
    <property type="match status" value="1"/>
</dbReference>
<proteinExistence type="predicted"/>
<dbReference type="InterPro" id="IPR009688">
    <property type="entry name" value="FAM210A/B-like_dom"/>
</dbReference>
<evidence type="ECO:0000313" key="3">
    <source>
        <dbReference type="EMBL" id="ODV63524.1"/>
    </source>
</evidence>
<dbReference type="AlphaFoldDB" id="A0A1D2VPL5"/>
<evidence type="ECO:0000259" key="2">
    <source>
        <dbReference type="Pfam" id="PF06916"/>
    </source>
</evidence>
<name>A0A1D2VPL5_9ASCO</name>
<dbReference type="InParanoid" id="A0A1D2VPL5"/>
<dbReference type="GO" id="GO:0005739">
    <property type="term" value="C:mitochondrion"/>
    <property type="evidence" value="ECO:0007669"/>
    <property type="project" value="TreeGrafter"/>
</dbReference>
<protein>
    <recommendedName>
        <fullName evidence="2">DUF1279 domain-containing protein</fullName>
    </recommendedName>
</protein>
<dbReference type="OrthoDB" id="426386at2759"/>
<evidence type="ECO:0000313" key="4">
    <source>
        <dbReference type="Proteomes" id="UP000095038"/>
    </source>
</evidence>
<gene>
    <name evidence="3" type="ORF">ASCRUDRAFT_28464</name>
</gene>
<dbReference type="RefSeq" id="XP_020049831.1">
    <property type="nucleotide sequence ID" value="XM_020190050.2"/>
</dbReference>
<dbReference type="GeneID" id="30963686"/>
<reference evidence="4" key="1">
    <citation type="submission" date="2016-05" db="EMBL/GenBank/DDBJ databases">
        <title>Comparative genomics of biotechnologically important yeasts.</title>
        <authorList>
            <consortium name="DOE Joint Genome Institute"/>
            <person name="Riley R."/>
            <person name="Haridas S."/>
            <person name="Wolfe K.H."/>
            <person name="Lopes M.R."/>
            <person name="Hittinger C.T."/>
            <person name="Goker M."/>
            <person name="Salamov A."/>
            <person name="Wisecaver J."/>
            <person name="Long T.M."/>
            <person name="Aerts A.L."/>
            <person name="Barry K."/>
            <person name="Choi C."/>
            <person name="Clum A."/>
            <person name="Coughlan A.Y."/>
            <person name="Deshpande S."/>
            <person name="Douglass A.P."/>
            <person name="Hanson S.J."/>
            <person name="Klenk H.-P."/>
            <person name="Labutti K."/>
            <person name="Lapidus A."/>
            <person name="Lindquist E."/>
            <person name="Lipzen A."/>
            <person name="Meier-Kolthoff J.P."/>
            <person name="Ohm R.A."/>
            <person name="Otillar R.P."/>
            <person name="Pangilinan J."/>
            <person name="Peng Y."/>
            <person name="Rokas A."/>
            <person name="Rosa C.A."/>
            <person name="Scheuner C."/>
            <person name="Sibirny A.A."/>
            <person name="Slot J.C."/>
            <person name="Stielow J.B."/>
            <person name="Sun H."/>
            <person name="Kurtzman C.P."/>
            <person name="Blackwell M."/>
            <person name="Grigoriev I.V."/>
            <person name="Jeffries T.W."/>
        </authorList>
    </citation>
    <scope>NUCLEOTIDE SEQUENCE [LARGE SCALE GENOMIC DNA]</scope>
    <source>
        <strain evidence="4">DSM 1968</strain>
    </source>
</reference>
<feature type="non-terminal residue" evidence="3">
    <location>
        <position position="1"/>
    </location>
</feature>
<feature type="non-terminal residue" evidence="3">
    <location>
        <position position="183"/>
    </location>
</feature>
<feature type="domain" description="DUF1279" evidence="2">
    <location>
        <begin position="5"/>
        <end position="128"/>
    </location>
</feature>
<accession>A0A1D2VPL5</accession>
<dbReference type="EMBL" id="KV454475">
    <property type="protein sequence ID" value="ODV63524.1"/>
    <property type="molecule type" value="Genomic_DNA"/>
</dbReference>
<evidence type="ECO:0000256" key="1">
    <source>
        <dbReference type="SAM" id="Phobius"/>
    </source>
</evidence>
<dbReference type="Proteomes" id="UP000095038">
    <property type="component" value="Unassembled WGS sequence"/>
</dbReference>
<organism evidence="3 4">
    <name type="scientific">Ascoidea rubescens DSM 1968</name>
    <dbReference type="NCBI Taxonomy" id="1344418"/>
    <lineage>
        <taxon>Eukaryota</taxon>
        <taxon>Fungi</taxon>
        <taxon>Dikarya</taxon>
        <taxon>Ascomycota</taxon>
        <taxon>Saccharomycotina</taxon>
        <taxon>Saccharomycetes</taxon>
        <taxon>Ascoideaceae</taxon>
        <taxon>Ascoidea</taxon>
    </lineage>
</organism>
<keyword evidence="4" id="KW-1185">Reference proteome</keyword>
<dbReference type="Pfam" id="PF06916">
    <property type="entry name" value="FAM210A-B_dom"/>
    <property type="match status" value="1"/>
</dbReference>
<dbReference type="InterPro" id="IPR045866">
    <property type="entry name" value="FAM210A/B-like"/>
</dbReference>
<keyword evidence="1" id="KW-0472">Membrane</keyword>
<keyword evidence="1" id="KW-0812">Transmembrane</keyword>
<sequence>KKESKLKQLFRQYGKAAVIVYVGLCLVDLPLCYLLVERVGEDKIHEFTSKVKGFFGFGKEDFTEKEDPTNTNQKSTIEDTVSNVETSSGSTNSTLMSESFLTKFAIAYGIHKSLIFIRVPLTASITPIIVRYLQRLGFNIGRTSIRSVYSVGKEKLQKPDFTASNEKFGSRPSKKQKWWSWFF</sequence>
<dbReference type="STRING" id="1344418.A0A1D2VPL5"/>
<feature type="transmembrane region" description="Helical" evidence="1">
    <location>
        <begin position="12"/>
        <end position="36"/>
    </location>
</feature>
<keyword evidence="1" id="KW-1133">Transmembrane helix</keyword>
<dbReference type="PANTHER" id="PTHR21377">
    <property type="entry name" value="PROTEIN FAM210B, MITOCHONDRIAL"/>
    <property type="match status" value="1"/>
</dbReference>